<feature type="signal peptide" evidence="3">
    <location>
        <begin position="1"/>
        <end position="35"/>
    </location>
</feature>
<dbReference type="PANTHER" id="PTHR11575:SF24">
    <property type="entry name" value="5'-NUCLEOTIDASE"/>
    <property type="match status" value="1"/>
</dbReference>
<dbReference type="GO" id="GO:0008768">
    <property type="term" value="F:UDP-sugar diphosphatase activity"/>
    <property type="evidence" value="ECO:0007669"/>
    <property type="project" value="TreeGrafter"/>
</dbReference>
<accession>A0AAW8RA06</accession>
<feature type="domain" description="Calcineurin-like phosphoesterase" evidence="4">
    <location>
        <begin position="687"/>
        <end position="898"/>
    </location>
</feature>
<dbReference type="PROSITE" id="PS00786">
    <property type="entry name" value="5_NUCLEOTIDASE_2"/>
    <property type="match status" value="2"/>
</dbReference>
<protein>
    <submittedName>
        <fullName evidence="6">5'-nucleotidase C-terminal domain-containing protein</fullName>
    </submittedName>
</protein>
<dbReference type="InterPro" id="IPR006146">
    <property type="entry name" value="5'-Nucleotdase_CS"/>
</dbReference>
<dbReference type="SUPFAM" id="SSF55816">
    <property type="entry name" value="5'-nucleotidase (syn. UDP-sugar hydrolase), C-terminal domain"/>
    <property type="match status" value="2"/>
</dbReference>
<dbReference type="PRINTS" id="PR01607">
    <property type="entry name" value="APYRASEFAMLY"/>
</dbReference>
<feature type="compositionally biased region" description="Low complexity" evidence="2">
    <location>
        <begin position="1261"/>
        <end position="1270"/>
    </location>
</feature>
<sequence length="1316" mass="144025">MENKKVGKRYTKQFMLHLVMVTLMVFGGMAPTVSAIGEAQTATSSETNEPVEKELKADTEVPSAVESDAKKEVVKEEPFLKEELEPSVSKDVHAPVVEEQPKEVETQKQTLTILGTTDVHGNLWDWSYEDSAQKNVGLAKVSTFVQETRKQNPNTLLIDNGDNIQGTLLTDDLYNVKPELVNQIHPMIAAMNYMDYDSMTLGNHEFNFGLDLIKKIQNEANFPLLSANTYKKADGQHFVDAYRIKEVNGVKVAILGLTIPHIPVWDGGKVDSLEFKSLREEAKKQVKLLKEKEQADIIVASIHAGLDNRDPEAAAINVIEEVPEIDAYLVGHDHKDIARKIKDSNGTEKPVGGAQDTGTGVVKIDLAVSKTVDTEKWNVESSSVEVVKTAKYPADEKLKTLTNSYHETVNQFIKDPIATATADFLPQEEVKGIPEAQIKPTAMISLINNVQKQVTGADISAAALFKASSSLPAGPVTFATIFDIYKYANTLVGVEITGAQLKNYMERQAAYYNQYQAGDVTVSFNENIRVYNYDMFSGVDYKIDISKPVNSRITDLTYQGKAINDTDSFKLAINNYRYEGLKSDGIITAEPYYSSDPLTLRSAIVDYVKTKGTIDPTEELENNWEIIGADLTHYLRPYIVEQVNLGNIEVKQSDTGRTPNIESLNVNKLIAEGKIPEEIINQKTPFTIMHTNDMHGRMDADLKNNALGVAKLKTYKDQIQPTLMVDAGDAFQGLPLSNYRQGLDMAAAMNAVGYDAMTVGNHEFDFGYDVAMAYKNALNFPIVSANVYKDGARSFEPYTIVEKAGRKYAIIGLTTPETATKTHPDNVEGVTFTDPIPEAKELLTELKGKADSYVFLSHLGVDETTPTKWRSDTLAKSLSEDPAFSDFDMVILDGHSHTALKEGLRFGNVLLAQTGNYLNNVGIVNADFGKNPSSLNASLTPAASLAELVPDPTVQAIVETAKTNFAEGTSEVVIPYNPFTLNGERDNVRTRETNLGNLISDALYDYGQTGFAHPSDFAVINGGGIRASLLQGPVTKGDVIAVLPFGNIISQVAATGDQVYQLFEHSLRSMPRTDKEGKVILDDNGLPALGANGGFLQASESIRVYYDSTKKGADPEAKTAGERILRVELLNKQTGKYEPLDKMKTYYVTTNDFLVAGGDGFTMLGGEREEGPSMEMIVMDYLKSAGTLRAVSTKGTVDLSKYATEFPGARIVSMTEEDFLNANKPKPEVPGNNESGIGEETTSPGTGSTGIGNQSNKPAGNQNWNTNTNNQEKISNTERNFPATGEQQGNELLSGFALLALTSVGLWCNSRRKKTS</sequence>
<evidence type="ECO:0000313" key="7">
    <source>
        <dbReference type="Proteomes" id="UP001249945"/>
    </source>
</evidence>
<evidence type="ECO:0000313" key="6">
    <source>
        <dbReference type="EMBL" id="MDT1974504.1"/>
    </source>
</evidence>
<dbReference type="Pfam" id="PF02872">
    <property type="entry name" value="5_nucleotid_C"/>
    <property type="match status" value="2"/>
</dbReference>
<feature type="domain" description="Calcineurin-like phosphoesterase" evidence="4">
    <location>
        <begin position="112"/>
        <end position="335"/>
    </location>
</feature>
<dbReference type="InterPro" id="IPR008334">
    <property type="entry name" value="5'-Nucleotdase_C"/>
</dbReference>
<dbReference type="GO" id="GO:0000166">
    <property type="term" value="F:nucleotide binding"/>
    <property type="evidence" value="ECO:0007669"/>
    <property type="project" value="InterPro"/>
</dbReference>
<evidence type="ECO:0000259" key="4">
    <source>
        <dbReference type="Pfam" id="PF00149"/>
    </source>
</evidence>
<keyword evidence="1 3" id="KW-0732">Signal</keyword>
<feature type="region of interest" description="Disordered" evidence="2">
    <location>
        <begin position="1221"/>
        <end position="1270"/>
    </location>
</feature>
<feature type="region of interest" description="Disordered" evidence="2">
    <location>
        <begin position="40"/>
        <end position="70"/>
    </location>
</feature>
<feature type="compositionally biased region" description="Low complexity" evidence="2">
    <location>
        <begin position="1234"/>
        <end position="1246"/>
    </location>
</feature>
<dbReference type="GO" id="GO:0046872">
    <property type="term" value="F:metal ion binding"/>
    <property type="evidence" value="ECO:0007669"/>
    <property type="project" value="InterPro"/>
</dbReference>
<feature type="compositionally biased region" description="Basic and acidic residues" evidence="2">
    <location>
        <begin position="50"/>
        <end position="59"/>
    </location>
</feature>
<proteinExistence type="predicted"/>
<dbReference type="Gene3D" id="3.90.780.10">
    <property type="entry name" value="5'-Nucleotidase, C-terminal domain"/>
    <property type="match status" value="2"/>
</dbReference>
<name>A0AAW8RA06_CARDV</name>
<feature type="domain" description="5'-Nucleotidase C-terminal" evidence="5">
    <location>
        <begin position="434"/>
        <end position="580"/>
    </location>
</feature>
<comment type="caution">
    <text evidence="6">The sequence shown here is derived from an EMBL/GenBank/DDBJ whole genome shotgun (WGS) entry which is preliminary data.</text>
</comment>
<dbReference type="InterPro" id="IPR036907">
    <property type="entry name" value="5'-Nucleotdase_C_sf"/>
</dbReference>
<evidence type="ECO:0000256" key="3">
    <source>
        <dbReference type="SAM" id="SignalP"/>
    </source>
</evidence>
<evidence type="ECO:0000259" key="5">
    <source>
        <dbReference type="Pfam" id="PF02872"/>
    </source>
</evidence>
<dbReference type="PANTHER" id="PTHR11575">
    <property type="entry name" value="5'-NUCLEOTIDASE-RELATED"/>
    <property type="match status" value="1"/>
</dbReference>
<feature type="chain" id="PRO_5043555457" evidence="3">
    <location>
        <begin position="36"/>
        <end position="1316"/>
    </location>
</feature>
<organism evidence="6 7">
    <name type="scientific">Carnobacterium divergens</name>
    <name type="common">Lactobacillus divergens</name>
    <dbReference type="NCBI Taxonomy" id="2748"/>
    <lineage>
        <taxon>Bacteria</taxon>
        <taxon>Bacillati</taxon>
        <taxon>Bacillota</taxon>
        <taxon>Bacilli</taxon>
        <taxon>Lactobacillales</taxon>
        <taxon>Carnobacteriaceae</taxon>
        <taxon>Carnobacterium</taxon>
    </lineage>
</organism>
<dbReference type="InterPro" id="IPR029052">
    <property type="entry name" value="Metallo-depent_PP-like"/>
</dbReference>
<dbReference type="EMBL" id="JALRMR010000009">
    <property type="protein sequence ID" value="MDT1974504.1"/>
    <property type="molecule type" value="Genomic_DNA"/>
</dbReference>
<evidence type="ECO:0000256" key="1">
    <source>
        <dbReference type="ARBA" id="ARBA00022729"/>
    </source>
</evidence>
<dbReference type="GO" id="GO:0030288">
    <property type="term" value="C:outer membrane-bounded periplasmic space"/>
    <property type="evidence" value="ECO:0007669"/>
    <property type="project" value="TreeGrafter"/>
</dbReference>
<dbReference type="Gene3D" id="3.60.21.10">
    <property type="match status" value="2"/>
</dbReference>
<dbReference type="InterPro" id="IPR004843">
    <property type="entry name" value="Calcineurin-like_PHP"/>
</dbReference>
<dbReference type="Pfam" id="PF00149">
    <property type="entry name" value="Metallophos"/>
    <property type="match status" value="2"/>
</dbReference>
<dbReference type="GO" id="GO:0008253">
    <property type="term" value="F:5'-nucleotidase activity"/>
    <property type="evidence" value="ECO:0007669"/>
    <property type="project" value="TreeGrafter"/>
</dbReference>
<reference evidence="6" key="1">
    <citation type="submission" date="2022-04" db="EMBL/GenBank/DDBJ databases">
        <title>Draft genome sequences of lactic acid bacteria (LAB) strains involved in meat spoilage.</title>
        <authorList>
            <person name="Palevich N."/>
        </authorList>
    </citation>
    <scope>NUCLEOTIDE SEQUENCE</scope>
    <source>
        <strain evidence="6">9-14</strain>
    </source>
</reference>
<gene>
    <name evidence="6" type="ORF">MX635_08890</name>
</gene>
<evidence type="ECO:0000256" key="2">
    <source>
        <dbReference type="SAM" id="MobiDB-lite"/>
    </source>
</evidence>
<dbReference type="SUPFAM" id="SSF56300">
    <property type="entry name" value="Metallo-dependent phosphatases"/>
    <property type="match status" value="2"/>
</dbReference>
<feature type="domain" description="5'-Nucleotidase C-terminal" evidence="5">
    <location>
        <begin position="982"/>
        <end position="1164"/>
    </location>
</feature>
<dbReference type="GO" id="GO:0009166">
    <property type="term" value="P:nucleotide catabolic process"/>
    <property type="evidence" value="ECO:0007669"/>
    <property type="project" value="InterPro"/>
</dbReference>
<dbReference type="InterPro" id="IPR006179">
    <property type="entry name" value="5_nucleotidase/apyrase"/>
</dbReference>
<dbReference type="Proteomes" id="UP001249945">
    <property type="component" value="Unassembled WGS sequence"/>
</dbReference>